<protein>
    <submittedName>
        <fullName evidence="3">6-phosphogluconate dehydrogenase</fullName>
    </submittedName>
</protein>
<evidence type="ECO:0000259" key="2">
    <source>
        <dbReference type="Pfam" id="PF09130"/>
    </source>
</evidence>
<dbReference type="InterPro" id="IPR051265">
    <property type="entry name" value="HIBADH-related_NP60_sf"/>
</dbReference>
<dbReference type="PANTHER" id="PTHR43580">
    <property type="entry name" value="OXIDOREDUCTASE GLYR1-RELATED"/>
    <property type="match status" value="1"/>
</dbReference>
<evidence type="ECO:0000313" key="4">
    <source>
        <dbReference type="Proteomes" id="UP000054911"/>
    </source>
</evidence>
<dbReference type="Gene3D" id="1.10.1040.10">
    <property type="entry name" value="N-(1-d-carboxylethyl)-l-norvaline Dehydrogenase, domain 2"/>
    <property type="match status" value="1"/>
</dbReference>
<dbReference type="InterPro" id="IPR013328">
    <property type="entry name" value="6PGD_dom2"/>
</dbReference>
<organism evidence="3 4">
    <name type="scientific">Caballeronia pedi</name>
    <dbReference type="NCBI Taxonomy" id="1777141"/>
    <lineage>
        <taxon>Bacteria</taxon>
        <taxon>Pseudomonadati</taxon>
        <taxon>Pseudomonadota</taxon>
        <taxon>Betaproteobacteria</taxon>
        <taxon>Burkholderiales</taxon>
        <taxon>Burkholderiaceae</taxon>
        <taxon>Caballeronia</taxon>
    </lineage>
</organism>
<feature type="domain" description="6-phosphogluconate dehydrogenase NADP-binding" evidence="1">
    <location>
        <begin position="8"/>
        <end position="127"/>
    </location>
</feature>
<dbReference type="STRING" id="1777141.AWB80_02763"/>
<dbReference type="AlphaFoldDB" id="A0A158AX87"/>
<proteinExistence type="predicted"/>
<dbReference type="Pfam" id="PF03446">
    <property type="entry name" value="NAD_binding_2"/>
    <property type="match status" value="1"/>
</dbReference>
<dbReference type="InterPro" id="IPR015814">
    <property type="entry name" value="Pgluconate_DH_NAD-bd_C"/>
</dbReference>
<dbReference type="InterPro" id="IPR006115">
    <property type="entry name" value="6PGDH_NADP-bd"/>
</dbReference>
<comment type="caution">
    <text evidence="3">The sequence shown here is derived from an EMBL/GenBank/DDBJ whole genome shotgun (WGS) entry which is preliminary data.</text>
</comment>
<dbReference type="Gene3D" id="3.40.50.720">
    <property type="entry name" value="NAD(P)-binding Rossmann-like Domain"/>
    <property type="match status" value="1"/>
</dbReference>
<dbReference type="GO" id="GO:0050661">
    <property type="term" value="F:NADP binding"/>
    <property type="evidence" value="ECO:0007669"/>
    <property type="project" value="InterPro"/>
</dbReference>
<dbReference type="InterPro" id="IPR008927">
    <property type="entry name" value="6-PGluconate_DH-like_C_sf"/>
</dbReference>
<accession>A0A158AX87</accession>
<dbReference type="InterPro" id="IPR036291">
    <property type="entry name" value="NAD(P)-bd_dom_sf"/>
</dbReference>
<dbReference type="SUPFAM" id="SSF51735">
    <property type="entry name" value="NAD(P)-binding Rossmann-fold domains"/>
    <property type="match status" value="1"/>
</dbReference>
<dbReference type="RefSeq" id="WP_061175234.1">
    <property type="nucleotide sequence ID" value="NZ_FCOE02000007.1"/>
</dbReference>
<reference evidence="3" key="1">
    <citation type="submission" date="2016-01" db="EMBL/GenBank/DDBJ databases">
        <authorList>
            <person name="Peeters C."/>
        </authorList>
    </citation>
    <scope>NUCLEOTIDE SEQUENCE [LARGE SCALE GENOMIC DNA]</scope>
    <source>
        <strain evidence="3">LMG 29323</strain>
    </source>
</reference>
<name>A0A158AX87_9BURK</name>
<evidence type="ECO:0000259" key="1">
    <source>
        <dbReference type="Pfam" id="PF03446"/>
    </source>
</evidence>
<dbReference type="OrthoDB" id="1271986at2"/>
<evidence type="ECO:0000313" key="3">
    <source>
        <dbReference type="EMBL" id="SAK62319.1"/>
    </source>
</evidence>
<keyword evidence="4" id="KW-1185">Reference proteome</keyword>
<dbReference type="Pfam" id="PF09130">
    <property type="entry name" value="DUF1932"/>
    <property type="match status" value="1"/>
</dbReference>
<dbReference type="Proteomes" id="UP000054911">
    <property type="component" value="Unassembled WGS sequence"/>
</dbReference>
<gene>
    <name evidence="3" type="ORF">AWB80_02763</name>
</gene>
<dbReference type="EMBL" id="FCOE02000007">
    <property type="protein sequence ID" value="SAK62319.1"/>
    <property type="molecule type" value="Genomic_DNA"/>
</dbReference>
<sequence>MTQSKQLTVALLGAGSMGSGVGRALTQAGARVLTSLEGRSAASASRAHEAGMEDASLDSLATCDFILSIVPPAVAIEAAERMAPVLERASVRPLYIDCNAINPDTVRKIARTLEPTGTPFVDGAIIGQPSSPKFYVSGPHARRAQPLADAGLDVRVLDGPVGAASALKMSYAGITKGLTALGSAMSLAAMRNGAGDALFAELAQSQPALAAWLAGNVPRMPPKAYRWVAEMAEIAQFIGDEFAEHRIYEGAAGLYARLAKDKDATDALERFFKEAR</sequence>
<dbReference type="SUPFAM" id="SSF48179">
    <property type="entry name" value="6-phosphogluconate dehydrogenase C-terminal domain-like"/>
    <property type="match status" value="1"/>
</dbReference>
<feature type="domain" description="Phosphogluconate dehydrogenase NAD-binding putative C-terminal" evidence="2">
    <location>
        <begin position="190"/>
        <end position="257"/>
    </location>
</feature>
<dbReference type="PANTHER" id="PTHR43580:SF2">
    <property type="entry name" value="CYTOKINE-LIKE NUCLEAR FACTOR N-PAC"/>
    <property type="match status" value="1"/>
</dbReference>